<sequence>MTDLDQHLKNLIVNIIDAQRLSGSISLNTKTPLNNLKLKSEAILFQLLDMVEQKRIQSNETPPFRELDIEKIFDAVDICQSLANKIAGNANKAIKDECPAGDFQDENLFISAEKSVFGGRNNNVKKQPNIKLQKRFKNRPNIKLQKTALLRQKHEKFLASLYNSANKQLFAERNFQFSANREKPDHPFRDLVVYGFDKFRLLDAVEIARKYDQSFPKPLKLVTANLLKTPCHWIDTADGLASLVRTLSSADEFAMDLENHDTRSYSGFTCLIQISTAAADFLVDAIALHDELGALNEVTADPAILKVFHDARADVMWLQRDFGVFVVNLFDTSLACSSLKLEKTGLSFLLSRYCGKTKAKSMQRADWRIRPLTPGMVEYARGVLK</sequence>
<evidence type="ECO:0000313" key="2">
    <source>
        <dbReference type="EMBL" id="MES1920013.1"/>
    </source>
</evidence>
<dbReference type="SMART" id="SM00474">
    <property type="entry name" value="35EXOc"/>
    <property type="match status" value="1"/>
</dbReference>
<keyword evidence="3" id="KW-1185">Reference proteome</keyword>
<dbReference type="EMBL" id="JBDODL010000478">
    <property type="protein sequence ID" value="MES1920013.1"/>
    <property type="molecule type" value="Genomic_DNA"/>
</dbReference>
<proteinExistence type="predicted"/>
<accession>A0ABV2AK07</accession>
<name>A0ABV2AK07_9EUKA</name>
<dbReference type="PANTHER" id="PTHR12124:SF47">
    <property type="entry name" value="EXOSOME COMPONENT 10"/>
    <property type="match status" value="1"/>
</dbReference>
<dbReference type="Proteomes" id="UP001439008">
    <property type="component" value="Unassembled WGS sequence"/>
</dbReference>
<dbReference type="Pfam" id="PF01612">
    <property type="entry name" value="DNA_pol_A_exo1"/>
    <property type="match status" value="1"/>
</dbReference>
<dbReference type="Gene3D" id="3.30.420.10">
    <property type="entry name" value="Ribonuclease H-like superfamily/Ribonuclease H"/>
    <property type="match status" value="1"/>
</dbReference>
<dbReference type="InterPro" id="IPR002562">
    <property type="entry name" value="3'-5'_exonuclease_dom"/>
</dbReference>
<dbReference type="InterPro" id="IPR012337">
    <property type="entry name" value="RNaseH-like_sf"/>
</dbReference>
<dbReference type="InterPro" id="IPR045092">
    <property type="entry name" value="Rrp6-like"/>
</dbReference>
<comment type="caution">
    <text evidence="2">The sequence shown here is derived from an EMBL/GenBank/DDBJ whole genome shotgun (WGS) entry which is preliminary data.</text>
</comment>
<evidence type="ECO:0000313" key="3">
    <source>
        <dbReference type="Proteomes" id="UP001439008"/>
    </source>
</evidence>
<organism evidence="2 3">
    <name type="scientific">Bonamia ostreae</name>
    <dbReference type="NCBI Taxonomy" id="126728"/>
    <lineage>
        <taxon>Eukaryota</taxon>
        <taxon>Sar</taxon>
        <taxon>Rhizaria</taxon>
        <taxon>Endomyxa</taxon>
        <taxon>Ascetosporea</taxon>
        <taxon>Haplosporida</taxon>
        <taxon>Bonamia</taxon>
    </lineage>
</organism>
<reference evidence="2 3" key="1">
    <citation type="journal article" date="2024" name="BMC Biol.">
        <title>Comparative genomics of Ascetosporea gives new insight into the evolutionary basis for animal parasitism in Rhizaria.</title>
        <authorList>
            <person name="Hiltunen Thoren M."/>
            <person name="Onut-Brannstrom I."/>
            <person name="Alfjorden A."/>
            <person name="Peckova H."/>
            <person name="Swords F."/>
            <person name="Hooper C."/>
            <person name="Holzer A.S."/>
            <person name="Bass D."/>
            <person name="Burki F."/>
        </authorList>
    </citation>
    <scope>NUCLEOTIDE SEQUENCE [LARGE SCALE GENOMIC DNA]</scope>
    <source>
        <strain evidence="2">20-A016</strain>
    </source>
</reference>
<dbReference type="SUPFAM" id="SSF53098">
    <property type="entry name" value="Ribonuclease H-like"/>
    <property type="match status" value="1"/>
</dbReference>
<evidence type="ECO:0000259" key="1">
    <source>
        <dbReference type="SMART" id="SM00474"/>
    </source>
</evidence>
<dbReference type="PANTHER" id="PTHR12124">
    <property type="entry name" value="POLYMYOSITIS/SCLERODERMA AUTOANTIGEN-RELATED"/>
    <property type="match status" value="1"/>
</dbReference>
<dbReference type="InterPro" id="IPR036397">
    <property type="entry name" value="RNaseH_sf"/>
</dbReference>
<feature type="domain" description="3'-5' exonuclease" evidence="1">
    <location>
        <begin position="231"/>
        <end position="385"/>
    </location>
</feature>
<gene>
    <name evidence="2" type="primary">EXOSC10</name>
    <name evidence="2" type="ORF">MHBO_001743</name>
</gene>
<protein>
    <submittedName>
        <fullName evidence="2">Exosome component 10</fullName>
    </submittedName>
</protein>